<dbReference type="RefSeq" id="WP_173064503.1">
    <property type="nucleotide sequence ID" value="NZ_AP022853.1"/>
</dbReference>
<dbReference type="Pfam" id="PF13450">
    <property type="entry name" value="NAD_binding_8"/>
    <property type="match status" value="1"/>
</dbReference>
<accession>A0A6F8VDK9</accession>
<reference evidence="3" key="1">
    <citation type="submission" date="2020-03" db="EMBL/GenBank/DDBJ databases">
        <title>Complete genome sequence of sulfur-oxidizing bacterium skT11.</title>
        <authorList>
            <person name="Kanda M."/>
            <person name="Kojima H."/>
            <person name="Fukui M."/>
        </authorList>
    </citation>
    <scope>NUCLEOTIDE SEQUENCE [LARGE SCALE GENOMIC DNA]</scope>
    <source>
        <strain evidence="3">skT11</strain>
    </source>
</reference>
<dbReference type="Proteomes" id="UP000502260">
    <property type="component" value="Chromosome"/>
</dbReference>
<dbReference type="SUPFAM" id="SSF51905">
    <property type="entry name" value="FAD/NAD(P)-binding domain"/>
    <property type="match status" value="1"/>
</dbReference>
<evidence type="ECO:0000313" key="3">
    <source>
        <dbReference type="Proteomes" id="UP000502260"/>
    </source>
</evidence>
<dbReference type="Gene3D" id="3.50.50.60">
    <property type="entry name" value="FAD/NAD(P)-binding domain"/>
    <property type="match status" value="2"/>
</dbReference>
<dbReference type="InterPro" id="IPR036188">
    <property type="entry name" value="FAD/NAD-bd_sf"/>
</dbReference>
<evidence type="ECO:0000256" key="1">
    <source>
        <dbReference type="SAM" id="SignalP"/>
    </source>
</evidence>
<dbReference type="KEGG" id="slac:SKTS_21270"/>
<dbReference type="PANTHER" id="PTHR42923">
    <property type="entry name" value="PROTOPORPHYRINOGEN OXIDASE"/>
    <property type="match status" value="1"/>
</dbReference>
<keyword evidence="1" id="KW-0732">Signal</keyword>
<dbReference type="EMBL" id="AP022853">
    <property type="protein sequence ID" value="BCB27241.1"/>
    <property type="molecule type" value="Genomic_DNA"/>
</dbReference>
<dbReference type="Gene3D" id="3.90.660.20">
    <property type="entry name" value="Protoporphyrinogen oxidase, mitochondrial, domain 2"/>
    <property type="match status" value="1"/>
</dbReference>
<name>A0A6F8VDK9_9PROT</name>
<dbReference type="GO" id="GO:0016491">
    <property type="term" value="F:oxidoreductase activity"/>
    <property type="evidence" value="ECO:0007669"/>
    <property type="project" value="TreeGrafter"/>
</dbReference>
<feature type="chain" id="PRO_5026113389" evidence="1">
    <location>
        <begin position="23"/>
        <end position="523"/>
    </location>
</feature>
<proteinExistence type="predicted"/>
<gene>
    <name evidence="2" type="ORF">SKTS_21270</name>
</gene>
<protein>
    <submittedName>
        <fullName evidence="2">Amino oxidase</fullName>
    </submittedName>
</protein>
<feature type="signal peptide" evidence="1">
    <location>
        <begin position="1"/>
        <end position="22"/>
    </location>
</feature>
<dbReference type="InterPro" id="IPR050464">
    <property type="entry name" value="Zeta_carotene_desat/Oxidored"/>
</dbReference>
<dbReference type="PANTHER" id="PTHR42923:SF39">
    <property type="entry name" value="AMINO OXIDASE"/>
    <property type="match status" value="1"/>
</dbReference>
<organism evidence="2 3">
    <name type="scientific">Sulfurimicrobium lacus</name>
    <dbReference type="NCBI Taxonomy" id="2715678"/>
    <lineage>
        <taxon>Bacteria</taxon>
        <taxon>Pseudomonadati</taxon>
        <taxon>Pseudomonadota</taxon>
        <taxon>Betaproteobacteria</taxon>
        <taxon>Nitrosomonadales</taxon>
        <taxon>Sulfuricellaceae</taxon>
        <taxon>Sulfurimicrobium</taxon>
    </lineage>
</organism>
<evidence type="ECO:0000313" key="2">
    <source>
        <dbReference type="EMBL" id="BCB27241.1"/>
    </source>
</evidence>
<sequence length="523" mass="58079">MKRRDFLLSLAAAACLPGCHTAASPGLPPGKLLGAGLERGHRLRGRDFPAPSETRQVGVAIVGGGIAGLSAAWKLNQAGFGDFRLFELEDETGGNARAGHNAVSAYPWGAHYLPLPGREARDVRELLADLGVLRGDPYAEAPAYDERFLCFAPQERLYRHGLWQEGLLPQIGATKRDQEQYRRFFDLLERYRQRRSAAGERAFAIPAALSSRDPELLALDTLSMRAFMLQHGLDSEPLNWYVNYGCRDGHAANASADGEQVLTWPEGNAWLARQMRQRFSEQVETAALVHRIEESSHHVELDVYLARENRTVRWRANRVIFAAPVFVLPHVVADLDSSLRDASQAVQYAPWLVANLTLGEALQHGNGAALAWDNVLYDSPALGYVNALQQSLGTSPGPTVLTYYWALPGNTAAARQALYETPRDRWAERILADLSRPHPDIRDKVQQLDIWRWGHAMSKPVSGWIWSAARQQLGASHRRVHLAHADLSGFSIFEEANYWGVKAAQDVLRRLGFPPRNGIGSKT</sequence>
<dbReference type="AlphaFoldDB" id="A0A6F8VDK9"/>
<keyword evidence="3" id="KW-1185">Reference proteome</keyword>